<feature type="binding site" evidence="8">
    <location>
        <position position="238"/>
    </location>
    <ligand>
        <name>substrate</name>
    </ligand>
</feature>
<keyword evidence="2" id="KW-0732">Signal</keyword>
<dbReference type="EMBL" id="JAFLNF010000003">
    <property type="protein sequence ID" value="MBO0345224.1"/>
    <property type="molecule type" value="Genomic_DNA"/>
</dbReference>
<keyword evidence="12" id="KW-0645">Protease</keyword>
<dbReference type="PANTHER" id="PTHR21581:SF6">
    <property type="entry name" value="TRAFFICKING PROTEIN PARTICLE COMPLEX SUBUNIT 12"/>
    <property type="match status" value="1"/>
</dbReference>
<evidence type="ECO:0000256" key="7">
    <source>
        <dbReference type="PIRSR" id="PIRSR618044-1"/>
    </source>
</evidence>
<feature type="active site" description="Acyl-ester intermediate" evidence="7">
    <location>
        <position position="75"/>
    </location>
</feature>
<accession>A0A939EMD2</accession>
<feature type="active site" evidence="7">
    <location>
        <position position="135"/>
    </location>
</feature>
<keyword evidence="4" id="KW-0133">Cell shape</keyword>
<proteinExistence type="inferred from homology"/>
<evidence type="ECO:0000256" key="2">
    <source>
        <dbReference type="ARBA" id="ARBA00022729"/>
    </source>
</evidence>
<evidence type="ECO:0000313" key="12">
    <source>
        <dbReference type="EMBL" id="MBO0345224.1"/>
    </source>
</evidence>
<feature type="domain" description="SPOR" evidence="11">
    <location>
        <begin position="418"/>
        <end position="504"/>
    </location>
</feature>
<dbReference type="InterPro" id="IPR001967">
    <property type="entry name" value="Peptidase_S11_N"/>
</dbReference>
<evidence type="ECO:0000256" key="8">
    <source>
        <dbReference type="PIRSR" id="PIRSR618044-2"/>
    </source>
</evidence>
<keyword evidence="3" id="KW-0378">Hydrolase</keyword>
<feature type="region of interest" description="Disordered" evidence="10">
    <location>
        <begin position="355"/>
        <end position="376"/>
    </location>
</feature>
<dbReference type="GO" id="GO:0009252">
    <property type="term" value="P:peptidoglycan biosynthetic process"/>
    <property type="evidence" value="ECO:0007669"/>
    <property type="project" value="UniProtKB-KW"/>
</dbReference>
<evidence type="ECO:0000256" key="9">
    <source>
        <dbReference type="RuleBase" id="RU004016"/>
    </source>
</evidence>
<evidence type="ECO:0000256" key="6">
    <source>
        <dbReference type="ARBA" id="ARBA00023316"/>
    </source>
</evidence>
<keyword evidence="13" id="KW-1185">Reference proteome</keyword>
<dbReference type="PANTHER" id="PTHR21581">
    <property type="entry name" value="D-ALANYL-D-ALANINE CARBOXYPEPTIDASE"/>
    <property type="match status" value="1"/>
</dbReference>
<dbReference type="GO" id="GO:0008360">
    <property type="term" value="P:regulation of cell shape"/>
    <property type="evidence" value="ECO:0007669"/>
    <property type="project" value="UniProtKB-KW"/>
</dbReference>
<reference evidence="12" key="1">
    <citation type="submission" date="2021-03" db="EMBL/GenBank/DDBJ databases">
        <title>Roseibium sp. CAU 1637 isolated from Incheon.</title>
        <authorList>
            <person name="Kim W."/>
        </authorList>
    </citation>
    <scope>NUCLEOTIDE SEQUENCE</scope>
    <source>
        <strain evidence="12">CAU 1637</strain>
    </source>
</reference>
<dbReference type="RefSeq" id="WP_206939640.1">
    <property type="nucleotide sequence ID" value="NZ_JAFLNF010000003.1"/>
</dbReference>
<dbReference type="Pfam" id="PF00768">
    <property type="entry name" value="Peptidase_S11"/>
    <property type="match status" value="1"/>
</dbReference>
<dbReference type="AlphaFoldDB" id="A0A939EMD2"/>
<evidence type="ECO:0000313" key="13">
    <source>
        <dbReference type="Proteomes" id="UP000664779"/>
    </source>
</evidence>
<dbReference type="Proteomes" id="UP000664779">
    <property type="component" value="Unassembled WGS sequence"/>
</dbReference>
<dbReference type="InterPro" id="IPR036680">
    <property type="entry name" value="SPOR-like_sf"/>
</dbReference>
<keyword evidence="12" id="KW-0121">Carboxypeptidase</keyword>
<keyword evidence="5" id="KW-0573">Peptidoglycan synthesis</keyword>
<evidence type="ECO:0000256" key="1">
    <source>
        <dbReference type="ARBA" id="ARBA00007164"/>
    </source>
</evidence>
<dbReference type="Pfam" id="PF05036">
    <property type="entry name" value="SPOR"/>
    <property type="match status" value="1"/>
</dbReference>
<feature type="active site" description="Proton acceptor" evidence="7">
    <location>
        <position position="78"/>
    </location>
</feature>
<evidence type="ECO:0000259" key="11">
    <source>
        <dbReference type="PROSITE" id="PS51724"/>
    </source>
</evidence>
<sequence>MVFALSVQHPALLLCFPHTLITNSAKILGAVLAMALALSVGATTASAGEARLLMDLQSGQVLEAENADVQNYPASLTKMMTLYLTFEALKKGELAWDSRVPISKLAALTPPYKFALPEGATFTVREAVEGMIVISANDAAQSMCDYFGTKRGSGCGAVMTKKAHALGMSRTTFINGSGLHDPRQFTTARDMATLGMALIRDFPDQYHLFSLRAFTFRNMKLRGHNSLMYRYEGMDGLKTGFTDPSGYNLVSSAKRDGRRLVGVVLGAKNGADRASKMEAMMDAGFAGASRSKALMALAPDNKQTLQAANRAAENGGKDAAAILSGSIASPSGSADPAQSASLWATTKSALFRPLKAPEDPAQGTNASPPEPFQDDLAGSAHVAKTLSKLLPRAKPLSAVAKKAATAAPRASRIKTANAVSRSAWEVQVAAVDRPEAASTLLSQAKDVLGAKFAQIMPFTQTISRGSMTLIRARLTGFDTKASAEAACKLLQAKEKSCFVVGSKA</sequence>
<comment type="similarity">
    <text evidence="1 9">Belongs to the peptidase S11 family.</text>
</comment>
<gene>
    <name evidence="12" type="ORF">J0X15_08330</name>
</gene>
<dbReference type="InterPro" id="IPR007730">
    <property type="entry name" value="SPOR-like_dom"/>
</dbReference>
<dbReference type="GO" id="GO:0006508">
    <property type="term" value="P:proteolysis"/>
    <property type="evidence" value="ECO:0007669"/>
    <property type="project" value="InterPro"/>
</dbReference>
<dbReference type="Gene3D" id="3.40.710.10">
    <property type="entry name" value="DD-peptidase/beta-lactamase superfamily"/>
    <property type="match status" value="1"/>
</dbReference>
<dbReference type="GO" id="GO:0009002">
    <property type="term" value="F:serine-type D-Ala-D-Ala carboxypeptidase activity"/>
    <property type="evidence" value="ECO:0007669"/>
    <property type="project" value="InterPro"/>
</dbReference>
<name>A0A939EMD2_9HYPH</name>
<evidence type="ECO:0000256" key="3">
    <source>
        <dbReference type="ARBA" id="ARBA00022801"/>
    </source>
</evidence>
<evidence type="ECO:0000256" key="4">
    <source>
        <dbReference type="ARBA" id="ARBA00022960"/>
    </source>
</evidence>
<comment type="caution">
    <text evidence="12">The sequence shown here is derived from an EMBL/GenBank/DDBJ whole genome shotgun (WGS) entry which is preliminary data.</text>
</comment>
<evidence type="ECO:0000256" key="10">
    <source>
        <dbReference type="SAM" id="MobiDB-lite"/>
    </source>
</evidence>
<dbReference type="Gene3D" id="3.30.70.1070">
    <property type="entry name" value="Sporulation related repeat"/>
    <property type="match status" value="1"/>
</dbReference>
<dbReference type="GO" id="GO:0042834">
    <property type="term" value="F:peptidoglycan binding"/>
    <property type="evidence" value="ECO:0007669"/>
    <property type="project" value="InterPro"/>
</dbReference>
<evidence type="ECO:0000256" key="5">
    <source>
        <dbReference type="ARBA" id="ARBA00022984"/>
    </source>
</evidence>
<dbReference type="InterPro" id="IPR012338">
    <property type="entry name" value="Beta-lactam/transpept-like"/>
</dbReference>
<dbReference type="SUPFAM" id="SSF56601">
    <property type="entry name" value="beta-lactamase/transpeptidase-like"/>
    <property type="match status" value="1"/>
</dbReference>
<organism evidence="12 13">
    <name type="scientific">Roseibium limicola</name>
    <dbReference type="NCBI Taxonomy" id="2816037"/>
    <lineage>
        <taxon>Bacteria</taxon>
        <taxon>Pseudomonadati</taxon>
        <taxon>Pseudomonadota</taxon>
        <taxon>Alphaproteobacteria</taxon>
        <taxon>Hyphomicrobiales</taxon>
        <taxon>Stappiaceae</taxon>
        <taxon>Roseibium</taxon>
    </lineage>
</organism>
<dbReference type="GO" id="GO:0071555">
    <property type="term" value="P:cell wall organization"/>
    <property type="evidence" value="ECO:0007669"/>
    <property type="project" value="UniProtKB-KW"/>
</dbReference>
<protein>
    <submittedName>
        <fullName evidence="12">D-alanyl-D-alanine carboxypeptidase</fullName>
    </submittedName>
</protein>
<dbReference type="PROSITE" id="PS51724">
    <property type="entry name" value="SPOR"/>
    <property type="match status" value="1"/>
</dbReference>
<dbReference type="PRINTS" id="PR00725">
    <property type="entry name" value="DADACBPTASE1"/>
</dbReference>
<keyword evidence="6" id="KW-0961">Cell wall biogenesis/degradation</keyword>
<dbReference type="InterPro" id="IPR018044">
    <property type="entry name" value="Peptidase_S11"/>
</dbReference>